<dbReference type="Proteomes" id="UP000273154">
    <property type="component" value="Chromosome"/>
</dbReference>
<dbReference type="Gene3D" id="3.40.190.290">
    <property type="match status" value="1"/>
</dbReference>
<dbReference type="GO" id="GO:0003700">
    <property type="term" value="F:DNA-binding transcription factor activity"/>
    <property type="evidence" value="ECO:0007669"/>
    <property type="project" value="InterPro"/>
</dbReference>
<keyword evidence="7" id="KW-1185">Reference proteome</keyword>
<dbReference type="KEGG" id="pcat:Pcatena_10250"/>
<keyword evidence="4" id="KW-0804">Transcription</keyword>
<dbReference type="PRINTS" id="PR00039">
    <property type="entry name" value="HTHLYSR"/>
</dbReference>
<dbReference type="PANTHER" id="PTHR30419:SF28">
    <property type="entry name" value="HTH-TYPE TRANSCRIPTIONAL REGULATOR BSDA"/>
    <property type="match status" value="1"/>
</dbReference>
<comment type="similarity">
    <text evidence="1">Belongs to the LysR transcriptional regulatory family.</text>
</comment>
<dbReference type="AlphaFoldDB" id="A0A3G9JYC9"/>
<dbReference type="InterPro" id="IPR005119">
    <property type="entry name" value="LysR_subst-bd"/>
</dbReference>
<evidence type="ECO:0000313" key="6">
    <source>
        <dbReference type="EMBL" id="BBH50438.1"/>
    </source>
</evidence>
<dbReference type="PANTHER" id="PTHR30419">
    <property type="entry name" value="HTH-TYPE TRANSCRIPTIONAL REGULATOR YBHD"/>
    <property type="match status" value="1"/>
</dbReference>
<dbReference type="InterPro" id="IPR050950">
    <property type="entry name" value="HTH-type_LysR_regulators"/>
</dbReference>
<dbReference type="Pfam" id="PF03466">
    <property type="entry name" value="LysR_substrate"/>
    <property type="match status" value="1"/>
</dbReference>
<reference evidence="7" key="1">
    <citation type="submission" date="2018-11" db="EMBL/GenBank/DDBJ databases">
        <title>Comparative genomics of Parolsenella catena and Libanicoccus massiliensis: Reclassification of Libanicoccus massiliensis as Parolsenella massiliensis comb. nov.</title>
        <authorList>
            <person name="Sakamoto M."/>
            <person name="Ikeyama N."/>
            <person name="Murakami T."/>
            <person name="Mori H."/>
            <person name="Yuki M."/>
            <person name="Ohkuma M."/>
        </authorList>
    </citation>
    <scope>NUCLEOTIDE SEQUENCE [LARGE SCALE GENOMIC DNA]</scope>
    <source>
        <strain evidence="7">JCM 31932</strain>
    </source>
</reference>
<protein>
    <submittedName>
        <fullName evidence="6">LysR family transcriptional regulator</fullName>
    </submittedName>
</protein>
<dbReference type="Pfam" id="PF00126">
    <property type="entry name" value="HTH_1"/>
    <property type="match status" value="1"/>
</dbReference>
<proteinExistence type="inferred from homology"/>
<dbReference type="Gene3D" id="1.10.10.10">
    <property type="entry name" value="Winged helix-like DNA-binding domain superfamily/Winged helix DNA-binding domain"/>
    <property type="match status" value="1"/>
</dbReference>
<organism evidence="6 7">
    <name type="scientific">Parolsenella catena</name>
    <dbReference type="NCBI Taxonomy" id="2003188"/>
    <lineage>
        <taxon>Bacteria</taxon>
        <taxon>Bacillati</taxon>
        <taxon>Actinomycetota</taxon>
        <taxon>Coriobacteriia</taxon>
        <taxon>Coriobacteriales</taxon>
        <taxon>Atopobiaceae</taxon>
        <taxon>Parolsenella</taxon>
    </lineage>
</organism>
<dbReference type="RefSeq" id="WP_126422265.1">
    <property type="nucleotide sequence ID" value="NZ_AP019367.1"/>
</dbReference>
<sequence>MSSYDIFLKVADLGSVTKAAAALGYTQTGASHAIAKLERQAGFPLFIRGSDGMTLTPEGRALLEPARELVNASHALEQAMSAIRGTVEGTLRLGSFTSVSTKWLPRIVSEFQRLHPQAKFEIWTGDYDEITDRLLEGRIDCGFLSLPVSPALEFRPLCEDPMLAVLPPSHPLAGKDAVTLDDIRACPIIMPQRGSDNDIRQVLDLERHEVEIRYVLNDDLSTLAMVNGGFGVSVMPRLIIESCGIELTTRPLDPPACRVIGIATPRGRRPTSLADAFIEFLGRAA</sequence>
<dbReference type="GeneID" id="88849158"/>
<gene>
    <name evidence="6" type="primary">lysR_2</name>
    <name evidence="6" type="ORF">Pcatena_10250</name>
</gene>
<evidence type="ECO:0000259" key="5">
    <source>
        <dbReference type="PROSITE" id="PS50931"/>
    </source>
</evidence>
<evidence type="ECO:0000256" key="3">
    <source>
        <dbReference type="ARBA" id="ARBA00023125"/>
    </source>
</evidence>
<evidence type="ECO:0000256" key="4">
    <source>
        <dbReference type="ARBA" id="ARBA00023163"/>
    </source>
</evidence>
<dbReference type="PROSITE" id="PS50931">
    <property type="entry name" value="HTH_LYSR"/>
    <property type="match status" value="1"/>
</dbReference>
<keyword evidence="3" id="KW-0238">DNA-binding</keyword>
<dbReference type="EMBL" id="AP019367">
    <property type="protein sequence ID" value="BBH50438.1"/>
    <property type="molecule type" value="Genomic_DNA"/>
</dbReference>
<keyword evidence="2" id="KW-0805">Transcription regulation</keyword>
<dbReference type="SUPFAM" id="SSF46785">
    <property type="entry name" value="Winged helix' DNA-binding domain"/>
    <property type="match status" value="1"/>
</dbReference>
<dbReference type="SUPFAM" id="SSF53850">
    <property type="entry name" value="Periplasmic binding protein-like II"/>
    <property type="match status" value="1"/>
</dbReference>
<dbReference type="CDD" id="cd05466">
    <property type="entry name" value="PBP2_LTTR_substrate"/>
    <property type="match status" value="1"/>
</dbReference>
<dbReference type="InterPro" id="IPR036388">
    <property type="entry name" value="WH-like_DNA-bd_sf"/>
</dbReference>
<evidence type="ECO:0000256" key="1">
    <source>
        <dbReference type="ARBA" id="ARBA00009437"/>
    </source>
</evidence>
<dbReference type="GO" id="GO:0003677">
    <property type="term" value="F:DNA binding"/>
    <property type="evidence" value="ECO:0007669"/>
    <property type="project" value="UniProtKB-KW"/>
</dbReference>
<dbReference type="InterPro" id="IPR000847">
    <property type="entry name" value="LysR_HTH_N"/>
</dbReference>
<dbReference type="OrthoDB" id="4131546at2"/>
<name>A0A3G9JYC9_9ACTN</name>
<evidence type="ECO:0000313" key="7">
    <source>
        <dbReference type="Proteomes" id="UP000273154"/>
    </source>
</evidence>
<evidence type="ECO:0000256" key="2">
    <source>
        <dbReference type="ARBA" id="ARBA00023015"/>
    </source>
</evidence>
<dbReference type="InterPro" id="IPR036390">
    <property type="entry name" value="WH_DNA-bd_sf"/>
</dbReference>
<feature type="domain" description="HTH lysR-type" evidence="5">
    <location>
        <begin position="1"/>
        <end position="56"/>
    </location>
</feature>
<accession>A0A3G9JYC9</accession>
<dbReference type="GO" id="GO:0005829">
    <property type="term" value="C:cytosol"/>
    <property type="evidence" value="ECO:0007669"/>
    <property type="project" value="TreeGrafter"/>
</dbReference>